<geneLocation type="plasmid" evidence="2">
    <name>unnamed1</name>
</geneLocation>
<proteinExistence type="predicted"/>
<keyword evidence="2" id="KW-0614">Plasmid</keyword>
<dbReference type="AlphaFoldDB" id="A0AB39R2E8"/>
<feature type="compositionally biased region" description="Polar residues" evidence="1">
    <location>
        <begin position="159"/>
        <end position="168"/>
    </location>
</feature>
<dbReference type="EMBL" id="CP163442">
    <property type="protein sequence ID" value="XDQ50023.1"/>
    <property type="molecule type" value="Genomic_DNA"/>
</dbReference>
<accession>A0AB39R2E8</accession>
<dbReference type="RefSeq" id="WP_369228548.1">
    <property type="nucleotide sequence ID" value="NZ_CP163442.1"/>
</dbReference>
<reference evidence="2" key="1">
    <citation type="submission" date="2024-07" db="EMBL/GenBank/DDBJ databases">
        <authorList>
            <person name="Yu S.T."/>
        </authorList>
    </citation>
    <scope>NUCLEOTIDE SEQUENCE</scope>
    <source>
        <strain evidence="2">R39</strain>
        <plasmid evidence="2">unnamed1</plasmid>
    </source>
</reference>
<gene>
    <name evidence="2" type="ORF">AB5J52_48770</name>
</gene>
<evidence type="ECO:0000256" key="1">
    <source>
        <dbReference type="SAM" id="MobiDB-lite"/>
    </source>
</evidence>
<protein>
    <submittedName>
        <fullName evidence="2">Uncharacterized protein</fullName>
    </submittedName>
</protein>
<feature type="region of interest" description="Disordered" evidence="1">
    <location>
        <begin position="145"/>
        <end position="194"/>
    </location>
</feature>
<organism evidence="2">
    <name type="scientific">Streptomyces sp. R39</name>
    <dbReference type="NCBI Taxonomy" id="3238631"/>
    <lineage>
        <taxon>Bacteria</taxon>
        <taxon>Bacillati</taxon>
        <taxon>Actinomycetota</taxon>
        <taxon>Actinomycetes</taxon>
        <taxon>Kitasatosporales</taxon>
        <taxon>Streptomycetaceae</taxon>
        <taxon>Streptomyces</taxon>
    </lineage>
</organism>
<name>A0AB39R2E8_9ACTN</name>
<evidence type="ECO:0000313" key="2">
    <source>
        <dbReference type="EMBL" id="XDQ50023.1"/>
    </source>
</evidence>
<sequence length="194" mass="21103">MELYDVIERADLPFPTSEELDTTSAQCGTDLAVVLAGFEVVRLRERGHSAKTGRSVGDLLRGTRHDSVDHTLGLLLNQDPQGYCATSPSSQDWIDLRALAALSCTSADLSVFTQFHTNPTGHCSSAEANGAWEPIVYLTRENHTTRGRQTPQAGHLRQTRASASSSFTLEGHPSSIPMPHASCPNAFDQGLDRW</sequence>